<dbReference type="EMBL" id="ACYG01000028">
    <property type="protein sequence ID" value="EEV16753.1"/>
    <property type="molecule type" value="Genomic_DNA"/>
</dbReference>
<sequence length="39" mass="4480">MEKKRRNFKIYSIRSLSASVRDFLRCADSSFPRDAVSAA</sequence>
<dbReference type="AlphaFoldDB" id="C8PK59"/>
<comment type="caution">
    <text evidence="1">The sequence shown here is derived from an EMBL/GenBank/DDBJ whole genome shotgun (WGS) entry which is preliminary data.</text>
</comment>
<protein>
    <submittedName>
        <fullName evidence="1">Uncharacterized protein</fullName>
    </submittedName>
</protein>
<evidence type="ECO:0000313" key="1">
    <source>
        <dbReference type="EMBL" id="EEV16753.1"/>
    </source>
</evidence>
<gene>
    <name evidence="1" type="ORF">CAMGR0001_1764</name>
</gene>
<evidence type="ECO:0000313" key="2">
    <source>
        <dbReference type="Proteomes" id="UP000005709"/>
    </source>
</evidence>
<dbReference type="Proteomes" id="UP000005709">
    <property type="component" value="Unassembled WGS sequence"/>
</dbReference>
<accession>C8PK59</accession>
<reference evidence="1 2" key="1">
    <citation type="submission" date="2009-07" db="EMBL/GenBank/DDBJ databases">
        <authorList>
            <person name="Madupu R."/>
            <person name="Sebastian Y."/>
            <person name="Durkin A.S."/>
            <person name="Torralba M."/>
            <person name="Methe B."/>
            <person name="Sutton G.G."/>
            <person name="Strausberg R.L."/>
            <person name="Nelson K.E."/>
        </authorList>
    </citation>
    <scope>NUCLEOTIDE SEQUENCE [LARGE SCALE GENOMIC DNA]</scope>
    <source>
        <strain evidence="1 2">RM3268</strain>
    </source>
</reference>
<proteinExistence type="predicted"/>
<keyword evidence="2" id="KW-1185">Reference proteome</keyword>
<organism evidence="1 2">
    <name type="scientific">Campylobacter gracilis RM3268</name>
    <dbReference type="NCBI Taxonomy" id="553220"/>
    <lineage>
        <taxon>Bacteria</taxon>
        <taxon>Pseudomonadati</taxon>
        <taxon>Campylobacterota</taxon>
        <taxon>Epsilonproteobacteria</taxon>
        <taxon>Campylobacterales</taxon>
        <taxon>Campylobacteraceae</taxon>
        <taxon>Campylobacter</taxon>
    </lineage>
</organism>
<name>C8PK59_9BACT</name>